<evidence type="ECO:0000313" key="2">
    <source>
        <dbReference type="EMBL" id="MDX8494967.1"/>
    </source>
</evidence>
<dbReference type="EMBL" id="JAVIJC010000032">
    <property type="protein sequence ID" value="MDX8494967.1"/>
    <property type="molecule type" value="Genomic_DNA"/>
</dbReference>
<feature type="transmembrane region" description="Helical" evidence="1">
    <location>
        <begin position="53"/>
        <end position="69"/>
    </location>
</feature>
<keyword evidence="1" id="KW-1133">Transmembrane helix</keyword>
<name>A0ABU4Z6W5_9HYPH</name>
<feature type="transmembrane region" description="Helical" evidence="1">
    <location>
        <begin position="112"/>
        <end position="132"/>
    </location>
</feature>
<proteinExistence type="predicted"/>
<feature type="transmembrane region" description="Helical" evidence="1">
    <location>
        <begin position="81"/>
        <end position="100"/>
    </location>
</feature>
<dbReference type="Proteomes" id="UP001271249">
    <property type="component" value="Unassembled WGS sequence"/>
</dbReference>
<evidence type="ECO:0000256" key="1">
    <source>
        <dbReference type="SAM" id="Phobius"/>
    </source>
</evidence>
<organism evidence="2 3">
    <name type="scientific">Mesorhizobium captivum</name>
    <dbReference type="NCBI Taxonomy" id="3072319"/>
    <lineage>
        <taxon>Bacteria</taxon>
        <taxon>Pseudomonadati</taxon>
        <taxon>Pseudomonadota</taxon>
        <taxon>Alphaproteobacteria</taxon>
        <taxon>Hyphomicrobiales</taxon>
        <taxon>Phyllobacteriaceae</taxon>
        <taxon>Mesorhizobium</taxon>
    </lineage>
</organism>
<sequence length="169" mass="18115">MILAIGIILSIGPTIQWLTVSLITSDAPGIYESAYKTGLIAFPSLEAWFEDGLYWQFFAMAAIIVIFSFDSRSAGRIFDRVALSSFLTLSAADIFALAVQGTFSKGDIFQNILSNLVGGIALAAIVVLILIFSEYCYKALGGSTTARRIAAGLFCHSSRHGFNIGLLCG</sequence>
<accession>A0ABU4Z6W5</accession>
<keyword evidence="1" id="KW-0472">Membrane</keyword>
<reference evidence="2 3" key="1">
    <citation type="submission" date="2023-08" db="EMBL/GenBank/DDBJ databases">
        <title>Implementing the SeqCode for naming new Mesorhizobium species isolated from Vachellia karroo root nodules.</title>
        <authorList>
            <person name="Van Lill M."/>
        </authorList>
    </citation>
    <scope>NUCLEOTIDE SEQUENCE [LARGE SCALE GENOMIC DNA]</scope>
    <source>
        <strain evidence="2 3">VK22B</strain>
    </source>
</reference>
<dbReference type="RefSeq" id="WP_320228762.1">
    <property type="nucleotide sequence ID" value="NZ_JAVIJC010000032.1"/>
</dbReference>
<keyword evidence="3" id="KW-1185">Reference proteome</keyword>
<comment type="caution">
    <text evidence="2">The sequence shown here is derived from an EMBL/GenBank/DDBJ whole genome shotgun (WGS) entry which is preliminary data.</text>
</comment>
<protein>
    <submittedName>
        <fullName evidence="2">Uncharacterized protein</fullName>
    </submittedName>
</protein>
<evidence type="ECO:0000313" key="3">
    <source>
        <dbReference type="Proteomes" id="UP001271249"/>
    </source>
</evidence>
<keyword evidence="1" id="KW-0812">Transmembrane</keyword>
<gene>
    <name evidence="2" type="ORF">RFN29_25750</name>
</gene>